<keyword evidence="2" id="KW-1185">Reference proteome</keyword>
<dbReference type="Proteomes" id="UP000694419">
    <property type="component" value="Unplaced"/>
</dbReference>
<sequence>MLRQPKLPPWACSRSLKIRRKHNGTKIISPLCSLAPCAGTGNRSSVNMNPEFLPESQLPANYCGVSVCPALITDTAPLPVQEYLNPSLLGAFSIHQPHRRPCSRKHMGRCKQKHQRV</sequence>
<organism evidence="1 2">
    <name type="scientific">Calidris pygmaea</name>
    <name type="common">Spoon-billed sandpiper</name>
    <dbReference type="NCBI Taxonomy" id="425635"/>
    <lineage>
        <taxon>Eukaryota</taxon>
        <taxon>Metazoa</taxon>
        <taxon>Chordata</taxon>
        <taxon>Craniata</taxon>
        <taxon>Vertebrata</taxon>
        <taxon>Euteleostomi</taxon>
        <taxon>Archelosauria</taxon>
        <taxon>Archosauria</taxon>
        <taxon>Dinosauria</taxon>
        <taxon>Saurischia</taxon>
        <taxon>Theropoda</taxon>
        <taxon>Coelurosauria</taxon>
        <taxon>Aves</taxon>
        <taxon>Neognathae</taxon>
        <taxon>Neoaves</taxon>
        <taxon>Charadriiformes</taxon>
        <taxon>Scolopacidae</taxon>
        <taxon>Calidris</taxon>
    </lineage>
</organism>
<reference evidence="1" key="1">
    <citation type="submission" date="2025-08" db="UniProtKB">
        <authorList>
            <consortium name="Ensembl"/>
        </authorList>
    </citation>
    <scope>IDENTIFICATION</scope>
</reference>
<dbReference type="Ensembl" id="ENSCPGT00000025249.1">
    <property type="protein sequence ID" value="ENSCPGP00000023105.1"/>
    <property type="gene ID" value="ENSCPGG00000016016.1"/>
</dbReference>
<evidence type="ECO:0000313" key="1">
    <source>
        <dbReference type="Ensembl" id="ENSCPGP00000023105.1"/>
    </source>
</evidence>
<reference evidence="1" key="2">
    <citation type="submission" date="2025-09" db="UniProtKB">
        <authorList>
            <consortium name="Ensembl"/>
        </authorList>
    </citation>
    <scope>IDENTIFICATION</scope>
</reference>
<evidence type="ECO:0000313" key="2">
    <source>
        <dbReference type="Proteomes" id="UP000694419"/>
    </source>
</evidence>
<protein>
    <submittedName>
        <fullName evidence="1">Uncharacterized protein</fullName>
    </submittedName>
</protein>
<accession>A0A8C3KIT1</accession>
<dbReference type="AlphaFoldDB" id="A0A8C3KIT1"/>
<proteinExistence type="predicted"/>
<name>A0A8C3KIT1_9CHAR</name>